<proteinExistence type="predicted"/>
<accession>A0AAD4MFU6</accession>
<keyword evidence="2" id="KW-1185">Reference proteome</keyword>
<name>A0AAD4MFU6_9BILA</name>
<evidence type="ECO:0000313" key="2">
    <source>
        <dbReference type="Proteomes" id="UP001201812"/>
    </source>
</evidence>
<comment type="caution">
    <text evidence="1">The sequence shown here is derived from an EMBL/GenBank/DDBJ whole genome shotgun (WGS) entry which is preliminary data.</text>
</comment>
<protein>
    <submittedName>
        <fullName evidence="1">Uncharacterized protein</fullName>
    </submittedName>
</protein>
<sequence length="260" mass="29297">MSKEDLNQMASINAFGDEIYGIINTTDKGLTKFKHLSNTFDSLLNTSFAVTLKIAEFYKEADKHVKFCKHKLVQKSNLQDLFTAAHKLYNVLDRLDASTKSPIPRLAQSTLEERTGECIDNNGAWNKSIKMPLEQIGGEIKTALSDNLKELKNPSCSEVLKSPRSIAYSFDALSPSIADICIRQYGPDAEEYIYAKFHDYALKLTFYHTMCMASDAVTPQVHALISSLHEVYGRNMKEYFNKTELEITDSLVGDKNFNIA</sequence>
<dbReference type="Proteomes" id="UP001201812">
    <property type="component" value="Unassembled WGS sequence"/>
</dbReference>
<gene>
    <name evidence="1" type="ORF">DdX_21805</name>
</gene>
<reference evidence="1" key="1">
    <citation type="submission" date="2022-01" db="EMBL/GenBank/DDBJ databases">
        <title>Genome Sequence Resource for Two Populations of Ditylenchus destructor, the Migratory Endoparasitic Phytonematode.</title>
        <authorList>
            <person name="Zhang H."/>
            <person name="Lin R."/>
            <person name="Xie B."/>
        </authorList>
    </citation>
    <scope>NUCLEOTIDE SEQUENCE</scope>
    <source>
        <strain evidence="1">BazhouSP</strain>
    </source>
</reference>
<dbReference type="AlphaFoldDB" id="A0AAD4MFU6"/>
<evidence type="ECO:0000313" key="1">
    <source>
        <dbReference type="EMBL" id="KAI1691561.1"/>
    </source>
</evidence>
<organism evidence="1 2">
    <name type="scientific">Ditylenchus destructor</name>
    <dbReference type="NCBI Taxonomy" id="166010"/>
    <lineage>
        <taxon>Eukaryota</taxon>
        <taxon>Metazoa</taxon>
        <taxon>Ecdysozoa</taxon>
        <taxon>Nematoda</taxon>
        <taxon>Chromadorea</taxon>
        <taxon>Rhabditida</taxon>
        <taxon>Tylenchina</taxon>
        <taxon>Tylenchomorpha</taxon>
        <taxon>Sphaerularioidea</taxon>
        <taxon>Anguinidae</taxon>
        <taxon>Anguininae</taxon>
        <taxon>Ditylenchus</taxon>
    </lineage>
</organism>
<dbReference type="EMBL" id="JAKKPZ010000909">
    <property type="protein sequence ID" value="KAI1691561.1"/>
    <property type="molecule type" value="Genomic_DNA"/>
</dbReference>